<feature type="domain" description="Outer membrane protein OmpA-like transmembrane" evidence="4">
    <location>
        <begin position="26"/>
        <end position="180"/>
    </location>
</feature>
<dbReference type="Pfam" id="PF01389">
    <property type="entry name" value="OmpA_membrane"/>
    <property type="match status" value="1"/>
</dbReference>
<feature type="chain" id="PRO_5045665613" evidence="3">
    <location>
        <begin position="24"/>
        <end position="195"/>
    </location>
</feature>
<keyword evidence="2" id="KW-0626">Porin</keyword>
<keyword evidence="2" id="KW-0813">Transport</keyword>
<name>A0ABM8ZZI6_9VIBR</name>
<keyword evidence="2" id="KW-0406">Ion transport</keyword>
<evidence type="ECO:0000259" key="4">
    <source>
        <dbReference type="Pfam" id="PF01389"/>
    </source>
</evidence>
<evidence type="ECO:0000256" key="2">
    <source>
        <dbReference type="ARBA" id="ARBA00023114"/>
    </source>
</evidence>
<dbReference type="RefSeq" id="WP_237359872.1">
    <property type="nucleotide sequence ID" value="NZ_CAKLDM010000001.1"/>
</dbReference>
<evidence type="ECO:0000313" key="5">
    <source>
        <dbReference type="EMBL" id="CAH0536520.1"/>
    </source>
</evidence>
<dbReference type="InterPro" id="IPR011250">
    <property type="entry name" value="OMP/PagP_B-barrel"/>
</dbReference>
<protein>
    <submittedName>
        <fullName evidence="5">Outer membrane protein A</fullName>
    </submittedName>
</protein>
<dbReference type="Proteomes" id="UP000838748">
    <property type="component" value="Unassembled WGS sequence"/>
</dbReference>
<gene>
    <name evidence="5" type="primary">ompA_1</name>
    <name evidence="5" type="ORF">VMF7928_00467</name>
</gene>
<reference evidence="5" key="1">
    <citation type="submission" date="2021-11" db="EMBL/GenBank/DDBJ databases">
        <authorList>
            <person name="Rodrigo-Torres L."/>
            <person name="Arahal R. D."/>
            <person name="Lucena T."/>
        </authorList>
    </citation>
    <scope>NUCLEOTIDE SEQUENCE</scope>
    <source>
        <strain evidence="5">CECT 7928</strain>
    </source>
</reference>
<feature type="signal peptide" evidence="3">
    <location>
        <begin position="1"/>
        <end position="23"/>
    </location>
</feature>
<accession>A0ABM8ZZI6</accession>
<evidence type="ECO:0000256" key="3">
    <source>
        <dbReference type="SAM" id="SignalP"/>
    </source>
</evidence>
<comment type="caution">
    <text evidence="5">The sequence shown here is derived from an EMBL/GenBank/DDBJ whole genome shotgun (WGS) entry which is preliminary data.</text>
</comment>
<dbReference type="EMBL" id="CAKLDM010000001">
    <property type="protein sequence ID" value="CAH0536520.1"/>
    <property type="molecule type" value="Genomic_DNA"/>
</dbReference>
<proteinExistence type="inferred from homology"/>
<dbReference type="InterPro" id="IPR000498">
    <property type="entry name" value="OmpA-like_TM_dom"/>
</dbReference>
<dbReference type="SUPFAM" id="SSF56925">
    <property type="entry name" value="OMPA-like"/>
    <property type="match status" value="1"/>
</dbReference>
<sequence>MKLRSLKNVIALTALLASTGAFAGNFYAEGGAGGNIQQVGGGGEDTGLFEGAASARLAGGYEQAIDDNWKFGGELGYNYFGNAEYLGGIVLKSSAIDLSGVGSYQITNKLSVFAKGGVAYMMLKAQGINGFEIIGNNTAHDVSPLVGLGINYAVTDTFSLGTSATYYWGAPTGDSADHAAPAVANFLVNARYTFK</sequence>
<keyword evidence="3" id="KW-0732">Signal</keyword>
<evidence type="ECO:0000313" key="6">
    <source>
        <dbReference type="Proteomes" id="UP000838748"/>
    </source>
</evidence>
<evidence type="ECO:0000256" key="1">
    <source>
        <dbReference type="ARBA" id="ARBA00005710"/>
    </source>
</evidence>
<organism evidence="5 6">
    <name type="scientific">Vibrio marisflavi CECT 7928</name>
    <dbReference type="NCBI Taxonomy" id="634439"/>
    <lineage>
        <taxon>Bacteria</taxon>
        <taxon>Pseudomonadati</taxon>
        <taxon>Pseudomonadota</taxon>
        <taxon>Gammaproteobacteria</taxon>
        <taxon>Vibrionales</taxon>
        <taxon>Vibrionaceae</taxon>
        <taxon>Vibrio</taxon>
    </lineage>
</organism>
<keyword evidence="6" id="KW-1185">Reference proteome</keyword>
<keyword evidence="2" id="KW-0812">Transmembrane</keyword>
<dbReference type="Gene3D" id="2.40.160.20">
    <property type="match status" value="1"/>
</dbReference>
<comment type="similarity">
    <text evidence="1">Belongs to the outer membrane OOP (TC 1.B.6) superfamily. OmpA family.</text>
</comment>